<sequence>MSNLYLQAVRLSILIRATAMLIQVIAHRSQGVSVSILVRATAMLIQVIAHCSQGFMSVSIFKKLGNNHCAVIQSKLLSVASGLSPLHKVVQLISAAVIIFEHSFYIFDKWRYLQDKGQSDPSFYVALEQYMSSPHAAAVVKGVSDPVHAYEQVVATFTKEEEYLSSQANVELINAVLEIT</sequence>
<protein>
    <submittedName>
        <fullName evidence="1">Uncharacterized protein</fullName>
    </submittedName>
</protein>
<organism evidence="1 2">
    <name type="scientific">Suillus discolor</name>
    <dbReference type="NCBI Taxonomy" id="1912936"/>
    <lineage>
        <taxon>Eukaryota</taxon>
        <taxon>Fungi</taxon>
        <taxon>Dikarya</taxon>
        <taxon>Basidiomycota</taxon>
        <taxon>Agaricomycotina</taxon>
        <taxon>Agaricomycetes</taxon>
        <taxon>Agaricomycetidae</taxon>
        <taxon>Boletales</taxon>
        <taxon>Suillineae</taxon>
        <taxon>Suillaceae</taxon>
        <taxon>Suillus</taxon>
    </lineage>
</organism>
<dbReference type="AlphaFoldDB" id="A0A9P7ES38"/>
<proteinExistence type="predicted"/>
<dbReference type="GeneID" id="64704952"/>
<evidence type="ECO:0000313" key="1">
    <source>
        <dbReference type="EMBL" id="KAG2086075.1"/>
    </source>
</evidence>
<keyword evidence="2" id="KW-1185">Reference proteome</keyword>
<reference evidence="1" key="1">
    <citation type="journal article" date="2020" name="New Phytol.">
        <title>Comparative genomics reveals dynamic genome evolution in host specialist ectomycorrhizal fungi.</title>
        <authorList>
            <person name="Lofgren L.A."/>
            <person name="Nguyen N.H."/>
            <person name="Vilgalys R."/>
            <person name="Ruytinx J."/>
            <person name="Liao H.L."/>
            <person name="Branco S."/>
            <person name="Kuo A."/>
            <person name="LaButti K."/>
            <person name="Lipzen A."/>
            <person name="Andreopoulos W."/>
            <person name="Pangilinan J."/>
            <person name="Riley R."/>
            <person name="Hundley H."/>
            <person name="Na H."/>
            <person name="Barry K."/>
            <person name="Grigoriev I.V."/>
            <person name="Stajich J.E."/>
            <person name="Kennedy P.G."/>
        </authorList>
    </citation>
    <scope>NUCLEOTIDE SEQUENCE</scope>
    <source>
        <strain evidence="1">FC423</strain>
    </source>
</reference>
<dbReference type="RefSeq" id="XP_041284823.1">
    <property type="nucleotide sequence ID" value="XM_041442693.1"/>
</dbReference>
<dbReference type="EMBL" id="JABBWM010000153">
    <property type="protein sequence ID" value="KAG2086075.1"/>
    <property type="molecule type" value="Genomic_DNA"/>
</dbReference>
<name>A0A9P7ES38_9AGAM</name>
<accession>A0A9P7ES38</accession>
<dbReference type="OrthoDB" id="2682726at2759"/>
<dbReference type="Proteomes" id="UP000823399">
    <property type="component" value="Unassembled WGS sequence"/>
</dbReference>
<comment type="caution">
    <text evidence="1">The sequence shown here is derived from an EMBL/GenBank/DDBJ whole genome shotgun (WGS) entry which is preliminary data.</text>
</comment>
<evidence type="ECO:0000313" key="2">
    <source>
        <dbReference type="Proteomes" id="UP000823399"/>
    </source>
</evidence>
<gene>
    <name evidence="1" type="ORF">F5147DRAFT_781781</name>
</gene>